<evidence type="ECO:0000256" key="2">
    <source>
        <dbReference type="SAM" id="MobiDB-lite"/>
    </source>
</evidence>
<dbReference type="FunCoup" id="A0A6I8NJX7">
    <property type="interactions" value="20"/>
</dbReference>
<feature type="region of interest" description="Disordered" evidence="2">
    <location>
        <begin position="1"/>
        <end position="52"/>
    </location>
</feature>
<dbReference type="GO" id="GO:0005737">
    <property type="term" value="C:cytoplasm"/>
    <property type="evidence" value="ECO:0000318"/>
    <property type="project" value="GO_Central"/>
</dbReference>
<dbReference type="InterPro" id="IPR005334">
    <property type="entry name" value="Tctex-1-like"/>
</dbReference>
<evidence type="ECO:0000313" key="3">
    <source>
        <dbReference type="Ensembl" id="ENSOANP00000041391.1"/>
    </source>
</evidence>
<comment type="similarity">
    <text evidence="1">Belongs to the dynein light chain Tctex-type family.</text>
</comment>
<feature type="compositionally biased region" description="Basic and acidic residues" evidence="2">
    <location>
        <begin position="1"/>
        <end position="10"/>
    </location>
</feature>
<dbReference type="CDD" id="cd21458">
    <property type="entry name" value="DLC-like_TCTEX1D1"/>
    <property type="match status" value="1"/>
</dbReference>
<dbReference type="CTD" id="200132"/>
<evidence type="ECO:0000313" key="4">
    <source>
        <dbReference type="Proteomes" id="UP000002279"/>
    </source>
</evidence>
<organism evidence="3 4">
    <name type="scientific">Ornithorhynchus anatinus</name>
    <name type="common">Duckbill platypus</name>
    <dbReference type="NCBI Taxonomy" id="9258"/>
    <lineage>
        <taxon>Eukaryota</taxon>
        <taxon>Metazoa</taxon>
        <taxon>Chordata</taxon>
        <taxon>Craniata</taxon>
        <taxon>Vertebrata</taxon>
        <taxon>Euteleostomi</taxon>
        <taxon>Mammalia</taxon>
        <taxon>Monotremata</taxon>
        <taxon>Ornithorhynchidae</taxon>
        <taxon>Ornithorhynchus</taxon>
    </lineage>
</organism>
<accession>A0A6I8NJX7</accession>
<sequence>MSDPTRDKAARLLKKRGSVSSLSSQEFKVKSKDSMSTTSYADEPGSAGDGSRPAVFLENTYQLGPTRRFPVGHVNLILKDVLTTYLQEEKYEAELSRQMAKTLSEVVKARVKDLLIPRYKIIVLVHIGQVGGQSLLIGSRCLWDPTNDTVSSYAFQNSSLFALASVFGVYCE</sequence>
<dbReference type="GO" id="GO:0045505">
    <property type="term" value="F:dynein intermediate chain binding"/>
    <property type="evidence" value="ECO:0000318"/>
    <property type="project" value="GO_Central"/>
</dbReference>
<dbReference type="KEGG" id="oaa:100081631"/>
<reference evidence="3 4" key="1">
    <citation type="journal article" date="2008" name="Nature">
        <title>Genome analysis of the platypus reveals unique signatures of evolution.</title>
        <authorList>
            <person name="Warren W.C."/>
            <person name="Hillier L.W."/>
            <person name="Marshall Graves J.A."/>
            <person name="Birney E."/>
            <person name="Ponting C.P."/>
            <person name="Grutzner F."/>
            <person name="Belov K."/>
            <person name="Miller W."/>
            <person name="Clarke L."/>
            <person name="Chinwalla A.T."/>
            <person name="Yang S.P."/>
            <person name="Heger A."/>
            <person name="Locke D.P."/>
            <person name="Miethke P."/>
            <person name="Waters P.D."/>
            <person name="Veyrunes F."/>
            <person name="Fulton L."/>
            <person name="Fulton B."/>
            <person name="Graves T."/>
            <person name="Wallis J."/>
            <person name="Puente X.S."/>
            <person name="Lopez-Otin C."/>
            <person name="Ordonez G.R."/>
            <person name="Eichler E.E."/>
            <person name="Chen L."/>
            <person name="Cheng Z."/>
            <person name="Deakin J.E."/>
            <person name="Alsop A."/>
            <person name="Thompson K."/>
            <person name="Kirby P."/>
            <person name="Papenfuss A.T."/>
            <person name="Wakefield M.J."/>
            <person name="Olender T."/>
            <person name="Lancet D."/>
            <person name="Huttley G.A."/>
            <person name="Smit A.F."/>
            <person name="Pask A."/>
            <person name="Temple-Smith P."/>
            <person name="Batzer M.A."/>
            <person name="Walker J.A."/>
            <person name="Konkel M.K."/>
            <person name="Harris R.S."/>
            <person name="Whittington C.M."/>
            <person name="Wong E.S."/>
            <person name="Gemmell N.J."/>
            <person name="Buschiazzo E."/>
            <person name="Vargas Jentzsch I.M."/>
            <person name="Merkel A."/>
            <person name="Schmitz J."/>
            <person name="Zemann A."/>
            <person name="Churakov G."/>
            <person name="Kriegs J.O."/>
            <person name="Brosius J."/>
            <person name="Murchison E.P."/>
            <person name="Sachidanandam R."/>
            <person name="Smith C."/>
            <person name="Hannon G.J."/>
            <person name="Tsend-Ayush E."/>
            <person name="McMillan D."/>
            <person name="Attenborough R."/>
            <person name="Rens W."/>
            <person name="Ferguson-Smith M."/>
            <person name="Lefevre C.M."/>
            <person name="Sharp J.A."/>
            <person name="Nicholas K.R."/>
            <person name="Ray D.A."/>
            <person name="Kube M."/>
            <person name="Reinhardt R."/>
            <person name="Pringle T.H."/>
            <person name="Taylor J."/>
            <person name="Jones R.C."/>
            <person name="Nixon B."/>
            <person name="Dacheux J.L."/>
            <person name="Niwa H."/>
            <person name="Sekita Y."/>
            <person name="Huang X."/>
            <person name="Stark A."/>
            <person name="Kheradpour P."/>
            <person name="Kellis M."/>
            <person name="Flicek P."/>
            <person name="Chen Y."/>
            <person name="Webber C."/>
            <person name="Hardison R."/>
            <person name="Nelson J."/>
            <person name="Hallsworth-Pepin K."/>
            <person name="Delehaunty K."/>
            <person name="Markovic C."/>
            <person name="Minx P."/>
            <person name="Feng Y."/>
            <person name="Kremitzki C."/>
            <person name="Mitreva M."/>
            <person name="Glasscock J."/>
            <person name="Wylie T."/>
            <person name="Wohldmann P."/>
            <person name="Thiru P."/>
            <person name="Nhan M.N."/>
            <person name="Pohl C.S."/>
            <person name="Smith S.M."/>
            <person name="Hou S."/>
            <person name="Nefedov M."/>
            <person name="de Jong P.J."/>
            <person name="Renfree M.B."/>
            <person name="Mardis E.R."/>
            <person name="Wilson R.K."/>
        </authorList>
    </citation>
    <scope>NUCLEOTIDE SEQUENCE [LARGE SCALE GENOMIC DNA]</scope>
    <source>
        <strain evidence="3 4">Glennie</strain>
    </source>
</reference>
<dbReference type="GO" id="GO:0007018">
    <property type="term" value="P:microtubule-based movement"/>
    <property type="evidence" value="ECO:0000318"/>
    <property type="project" value="GO_Central"/>
</dbReference>
<dbReference type="Ensembl" id="ENSOANT00000053198.1">
    <property type="protein sequence ID" value="ENSOANP00000041391.1"/>
    <property type="gene ID" value="ENSOANG00000047513.1"/>
</dbReference>
<dbReference type="GeneID" id="100081631"/>
<dbReference type="InParanoid" id="A0A6I8NJX7"/>
<dbReference type="GO" id="GO:0005868">
    <property type="term" value="C:cytoplasmic dynein complex"/>
    <property type="evidence" value="ECO:0000318"/>
    <property type="project" value="GO_Central"/>
</dbReference>
<keyword evidence="4" id="KW-1185">Reference proteome</keyword>
<dbReference type="PANTHER" id="PTHR21255">
    <property type="entry name" value="T-COMPLEX-ASSOCIATED-TESTIS-EXPRESSED 1/ DYNEIN LIGHT CHAIN"/>
    <property type="match status" value="1"/>
</dbReference>
<dbReference type="OrthoDB" id="10248487at2759"/>
<dbReference type="AlphaFoldDB" id="A0A6I8NJX7"/>
<proteinExistence type="inferred from homology"/>
<gene>
    <name evidence="3" type="primary">DYNLT5</name>
</gene>
<dbReference type="PANTHER" id="PTHR21255:SF64">
    <property type="entry name" value="DYNEIN LIGHT CHAIN TCTEX-TYPE 5"/>
    <property type="match status" value="1"/>
</dbReference>
<dbReference type="Bgee" id="ENSOANG00000047513">
    <property type="expression patterns" value="Expressed in brain and 1 other cell type or tissue"/>
</dbReference>
<dbReference type="Gene3D" id="3.30.1140.40">
    <property type="entry name" value="Tctex-1"/>
    <property type="match status" value="1"/>
</dbReference>
<dbReference type="GeneTree" id="ENSGT00940000160185"/>
<dbReference type="RefSeq" id="XP_007671405.2">
    <property type="nucleotide sequence ID" value="XM_007673215.3"/>
</dbReference>
<dbReference type="InterPro" id="IPR038586">
    <property type="entry name" value="Tctex-1-like_sf"/>
</dbReference>
<dbReference type="Pfam" id="PF03645">
    <property type="entry name" value="Tctex-1"/>
    <property type="match status" value="1"/>
</dbReference>
<reference evidence="3" key="2">
    <citation type="submission" date="2025-08" db="UniProtKB">
        <authorList>
            <consortium name="Ensembl"/>
        </authorList>
    </citation>
    <scope>IDENTIFICATION</scope>
    <source>
        <strain evidence="3">Glennie</strain>
    </source>
</reference>
<reference evidence="3" key="3">
    <citation type="submission" date="2025-09" db="UniProtKB">
        <authorList>
            <consortium name="Ensembl"/>
        </authorList>
    </citation>
    <scope>IDENTIFICATION</scope>
    <source>
        <strain evidence="3">Glennie</strain>
    </source>
</reference>
<evidence type="ECO:0000256" key="1">
    <source>
        <dbReference type="ARBA" id="ARBA00005361"/>
    </source>
</evidence>
<dbReference type="Proteomes" id="UP000002279">
    <property type="component" value="Chromosome 18"/>
</dbReference>
<protein>
    <submittedName>
        <fullName evidence="3">Dynein light chain Tctex-type family member 5</fullName>
    </submittedName>
</protein>
<dbReference type="OMA" id="CRQMAKT"/>
<name>A0A6I8NJX7_ORNAN</name>